<organism evidence="4 5">
    <name type="scientific">Galemys pyrenaicus</name>
    <name type="common">Iberian desman</name>
    <name type="synonym">Pyrenean desman</name>
    <dbReference type="NCBI Taxonomy" id="202257"/>
    <lineage>
        <taxon>Eukaryota</taxon>
        <taxon>Metazoa</taxon>
        <taxon>Chordata</taxon>
        <taxon>Craniata</taxon>
        <taxon>Vertebrata</taxon>
        <taxon>Euteleostomi</taxon>
        <taxon>Mammalia</taxon>
        <taxon>Eutheria</taxon>
        <taxon>Laurasiatheria</taxon>
        <taxon>Eulipotyphla</taxon>
        <taxon>Talpidae</taxon>
        <taxon>Galemys</taxon>
    </lineage>
</organism>
<keyword evidence="5" id="KW-1185">Reference proteome</keyword>
<dbReference type="GO" id="GO:0003735">
    <property type="term" value="F:structural constituent of ribosome"/>
    <property type="evidence" value="ECO:0007669"/>
    <property type="project" value="InterPro"/>
</dbReference>
<dbReference type="Proteomes" id="UP000700334">
    <property type="component" value="Unassembled WGS sequence"/>
</dbReference>
<gene>
    <name evidence="4" type="ORF">J0S82_005774</name>
</gene>
<dbReference type="GO" id="GO:0006412">
    <property type="term" value="P:translation"/>
    <property type="evidence" value="ECO:0007669"/>
    <property type="project" value="InterPro"/>
</dbReference>
<evidence type="ECO:0000256" key="2">
    <source>
        <dbReference type="ARBA" id="ARBA00022980"/>
    </source>
</evidence>
<accession>A0A8J6DX65</accession>
<dbReference type="GO" id="GO:0044391">
    <property type="term" value="C:ribosomal subunit"/>
    <property type="evidence" value="ECO:0007669"/>
    <property type="project" value="UniProtKB-ARBA"/>
</dbReference>
<sequence>MRKREDNCALVGVKASKHQTTQAVKRLDDMDTVKVSTLLRLDGDKKAYIPLAPDYDALDVARKIRITETESS</sequence>
<evidence type="ECO:0000313" key="5">
    <source>
        <dbReference type="Proteomes" id="UP000700334"/>
    </source>
</evidence>
<name>A0A8J6DX65_GALPY</name>
<comment type="similarity">
    <text evidence="1">Belongs to the universal ribosomal protein uL23 family.</text>
</comment>
<dbReference type="EMBL" id="JAGFMF010011466">
    <property type="protein sequence ID" value="KAG8521603.1"/>
    <property type="molecule type" value="Genomic_DNA"/>
</dbReference>
<dbReference type="InterPro" id="IPR012677">
    <property type="entry name" value="Nucleotide-bd_a/b_plait_sf"/>
</dbReference>
<evidence type="ECO:0000256" key="3">
    <source>
        <dbReference type="ARBA" id="ARBA00023274"/>
    </source>
</evidence>
<reference evidence="4" key="1">
    <citation type="journal article" date="2021" name="Evol. Appl.">
        <title>The genome of the Pyrenean desman and the effects of bottlenecks and inbreeding on the genomic landscape of an endangered species.</title>
        <authorList>
            <person name="Escoda L."/>
            <person name="Castresana J."/>
        </authorList>
    </citation>
    <scope>NUCLEOTIDE SEQUENCE</scope>
    <source>
        <strain evidence="4">IBE-C5619</strain>
    </source>
</reference>
<dbReference type="AlphaFoldDB" id="A0A8J6DX65"/>
<protein>
    <submittedName>
        <fullName evidence="4">60S ribosomal protein L23a</fullName>
    </submittedName>
</protein>
<dbReference type="OrthoDB" id="1267328at2759"/>
<comment type="caution">
    <text evidence="4">The sequence shown here is derived from an EMBL/GenBank/DDBJ whole genome shotgun (WGS) entry which is preliminary data.</text>
</comment>
<keyword evidence="2 4" id="KW-0689">Ribosomal protein</keyword>
<proteinExistence type="inferred from homology"/>
<dbReference type="PANTHER" id="PTHR11620">
    <property type="entry name" value="60S RIBOSOMAL PROTEIN L23A"/>
    <property type="match status" value="1"/>
</dbReference>
<dbReference type="InterPro" id="IPR013025">
    <property type="entry name" value="Ribosomal_uL23-like"/>
</dbReference>
<dbReference type="Gene3D" id="3.30.70.330">
    <property type="match status" value="1"/>
</dbReference>
<dbReference type="SUPFAM" id="SSF54189">
    <property type="entry name" value="Ribosomal proteins S24e, L23 and L15e"/>
    <property type="match status" value="1"/>
</dbReference>
<evidence type="ECO:0000313" key="4">
    <source>
        <dbReference type="EMBL" id="KAG8521603.1"/>
    </source>
</evidence>
<dbReference type="InterPro" id="IPR012678">
    <property type="entry name" value="Ribosomal_uL23/eL15/eS24_sf"/>
</dbReference>
<evidence type="ECO:0000256" key="1">
    <source>
        <dbReference type="ARBA" id="ARBA00006700"/>
    </source>
</evidence>
<keyword evidence="3" id="KW-0687">Ribonucleoprotein</keyword>